<dbReference type="PANTHER" id="PTHR46344">
    <property type="entry name" value="OS02G0202900 PROTEIN"/>
    <property type="match status" value="1"/>
</dbReference>
<dbReference type="InterPro" id="IPR001878">
    <property type="entry name" value="Znf_CCHC"/>
</dbReference>
<keyword evidence="5" id="KW-0472">Membrane</keyword>
<keyword evidence="1" id="KW-0880">Kelch repeat</keyword>
<keyword evidence="5" id="KW-0812">Transmembrane</keyword>
<reference evidence="7 8" key="1">
    <citation type="submission" date="2018-10" db="EMBL/GenBank/DDBJ databases">
        <title>A high-quality apple genome assembly.</title>
        <authorList>
            <person name="Hu J."/>
        </authorList>
    </citation>
    <scope>NUCLEOTIDE SEQUENCE [LARGE SCALE GENOMIC DNA]</scope>
    <source>
        <strain evidence="8">cv. HFTH1</strain>
        <tissue evidence="7">Young leaf</tissue>
    </source>
</reference>
<dbReference type="InterPro" id="IPR006652">
    <property type="entry name" value="Kelch_1"/>
</dbReference>
<dbReference type="SMART" id="SM00612">
    <property type="entry name" value="Kelch"/>
    <property type="match status" value="2"/>
</dbReference>
<dbReference type="AlphaFoldDB" id="A0A498IWD1"/>
<dbReference type="Gene3D" id="2.120.10.80">
    <property type="entry name" value="Kelch-type beta propeller"/>
    <property type="match status" value="1"/>
</dbReference>
<evidence type="ECO:0000256" key="1">
    <source>
        <dbReference type="ARBA" id="ARBA00022441"/>
    </source>
</evidence>
<name>A0A498IWD1_MALDO</name>
<dbReference type="InterPro" id="IPR015915">
    <property type="entry name" value="Kelch-typ_b-propeller"/>
</dbReference>
<evidence type="ECO:0000313" key="7">
    <source>
        <dbReference type="EMBL" id="RXH86434.1"/>
    </source>
</evidence>
<keyword evidence="8" id="KW-1185">Reference proteome</keyword>
<evidence type="ECO:0000259" key="6">
    <source>
        <dbReference type="PROSITE" id="PS50158"/>
    </source>
</evidence>
<dbReference type="CDD" id="cd22152">
    <property type="entry name" value="F-box_AtAFR-like"/>
    <property type="match status" value="1"/>
</dbReference>
<feature type="region of interest" description="Disordered" evidence="4">
    <location>
        <begin position="444"/>
        <end position="471"/>
    </location>
</feature>
<accession>A0A498IWD1</accession>
<dbReference type="Proteomes" id="UP000290289">
    <property type="component" value="Chromosome 10"/>
</dbReference>
<dbReference type="EMBL" id="RDQH01000336">
    <property type="protein sequence ID" value="RXH86434.1"/>
    <property type="molecule type" value="Genomic_DNA"/>
</dbReference>
<proteinExistence type="predicted"/>
<protein>
    <recommendedName>
        <fullName evidence="6">CCHC-type domain-containing protein</fullName>
    </recommendedName>
</protein>
<dbReference type="Pfam" id="PF01344">
    <property type="entry name" value="Kelch_1"/>
    <property type="match status" value="1"/>
</dbReference>
<keyword evidence="5" id="KW-1133">Transmembrane helix</keyword>
<evidence type="ECO:0000256" key="3">
    <source>
        <dbReference type="PROSITE-ProRule" id="PRU00047"/>
    </source>
</evidence>
<evidence type="ECO:0000256" key="4">
    <source>
        <dbReference type="SAM" id="MobiDB-lite"/>
    </source>
</evidence>
<organism evidence="7 8">
    <name type="scientific">Malus domestica</name>
    <name type="common">Apple</name>
    <name type="synonym">Pyrus malus</name>
    <dbReference type="NCBI Taxonomy" id="3750"/>
    <lineage>
        <taxon>Eukaryota</taxon>
        <taxon>Viridiplantae</taxon>
        <taxon>Streptophyta</taxon>
        <taxon>Embryophyta</taxon>
        <taxon>Tracheophyta</taxon>
        <taxon>Spermatophyta</taxon>
        <taxon>Magnoliopsida</taxon>
        <taxon>eudicotyledons</taxon>
        <taxon>Gunneridae</taxon>
        <taxon>Pentapetalae</taxon>
        <taxon>rosids</taxon>
        <taxon>fabids</taxon>
        <taxon>Rosales</taxon>
        <taxon>Rosaceae</taxon>
        <taxon>Amygdaloideae</taxon>
        <taxon>Maleae</taxon>
        <taxon>Malus</taxon>
    </lineage>
</organism>
<dbReference type="SUPFAM" id="SSF117281">
    <property type="entry name" value="Kelch motif"/>
    <property type="match status" value="1"/>
</dbReference>
<dbReference type="InterPro" id="IPR036047">
    <property type="entry name" value="F-box-like_dom_sf"/>
</dbReference>
<sequence>MGLERICDPISHGQAQGPKPIPPRFNIHFQQLITTPVVQQLAPYPKLSKRLRWLRRGRHRAHRQQHSVTFAVGFMTQKSQATLFPKHQLCLQKVAHDGRTYPVVANDNSLFVFAHLRAGRPLSSTRNCGKCGSTGHYRKTCKNPITLHLNSETETKSFEVLYLKPSEPAGKDFNSEEWRETRGFMASLDPLVKQRLLPHRFIVFAYTSIFFFFFFFSKALLRVAVFTSTMNFRLTPKKEKAEKHVGVHCFYCKRALGGHLKVHKEEINAKRSQRYDSHFSNSEITTHNARPFSMLYPEIFSGVAGSNPSNLIGKLTSPLNFSKRFYSNQNSQVNVRFVSKSYENNTSTMPPKFSSSSGHAKIPDSKPLSFMAASGCTAVPTGIPSGLSFSFVINGVCELNNDQFQSFTNGMPYLRAHIDGIISYHVKAVTDLDSDLRSNQSACFKERSTGGSLPPHPSQSSGQGEIGRCKTETVLTSKKRKRCSLHEARGSAEMMNALKRPKINSELSMETDKPPHLSQSSGQGEIGLYKTQTALNSIGGKRHCFGEGGGNAEIMNAPSMERDKPPHLSQSSGQGEIGLYKTQTALNSIGGKRHCFGEGGGNAEIMNAPSMERDKPPKRELLLFKDSENCFSGSGIASNLRAHRAFGATITCDPAGVIGSVSDTHLWGTLEMFTLAFAYGLFFEGGKRPGSCWSFCGKIAQSSKHLGDIRVPSQLEPPEMEWQNMNVDVPRRMASGGIRAGKIMIKDVNEQLQSSVKRSYSFLLEICPMLLSTCLMDVEAEKAPVHKLGDSQIALSPKFRLAVIQSSLLNPSPALELSLEENSLIPGLPDDVALNCLLRVPVESHTAGKAVCKRWHLLFGSKERFFTRRKQLGFKDPWLFVFAFHKCTGRIQWQVLDLTNFSWHTIPPMPCRDKVFPHGFRCVSMPHEGTLFICGGMVSDVDCPLDLVLKYEVQKNRWTVINQMISARSFFASGVIDGKIYVAGGNSSDLFELDSAEVLDPVKGSWHPIASMGANMASYDAAVLNGKLLVTEGWLWPFFVSPRGQVYDPRANNWESMAVGLREGWTGSSVVIYGHLFVVSELERMKLKVYDADTDSWEPIEGPPLPEQICKPFAVNACDCMIYVVGRNLHVAVGQISRVSHKGTCEKKWSFGVRWNVVDAPDCFSDLTPSSSQNSDQNQSMKSMNFKNHKNEVGNALIMGIDIWIDHKVVRASKKRVKVGIAVLEGWNQTVGGPWP</sequence>
<keyword evidence="3" id="KW-0862">Zinc</keyword>
<keyword evidence="3" id="KW-0479">Metal-binding</keyword>
<feature type="domain" description="CCHC-type" evidence="6">
    <location>
        <begin position="128"/>
        <end position="143"/>
    </location>
</feature>
<keyword evidence="3" id="KW-0863">Zinc-finger</keyword>
<feature type="transmembrane region" description="Helical" evidence="5">
    <location>
        <begin position="201"/>
        <end position="221"/>
    </location>
</feature>
<evidence type="ECO:0000313" key="8">
    <source>
        <dbReference type="Proteomes" id="UP000290289"/>
    </source>
</evidence>
<dbReference type="PANTHER" id="PTHR46344:SF4">
    <property type="entry name" value="OS07G0153400 PROTEIN"/>
    <property type="match status" value="1"/>
</dbReference>
<dbReference type="GO" id="GO:0008270">
    <property type="term" value="F:zinc ion binding"/>
    <property type="evidence" value="ECO:0007669"/>
    <property type="project" value="UniProtKB-KW"/>
</dbReference>
<comment type="caution">
    <text evidence="7">The sequence shown here is derived from an EMBL/GenBank/DDBJ whole genome shotgun (WGS) entry which is preliminary data.</text>
</comment>
<dbReference type="SUPFAM" id="SSF81383">
    <property type="entry name" value="F-box domain"/>
    <property type="match status" value="1"/>
</dbReference>
<evidence type="ECO:0000256" key="2">
    <source>
        <dbReference type="ARBA" id="ARBA00022737"/>
    </source>
</evidence>
<keyword evidence="2" id="KW-0677">Repeat</keyword>
<evidence type="ECO:0000256" key="5">
    <source>
        <dbReference type="SAM" id="Phobius"/>
    </source>
</evidence>
<gene>
    <name evidence="7" type="ORF">DVH24_017487</name>
</gene>
<dbReference type="GO" id="GO:0003676">
    <property type="term" value="F:nucleic acid binding"/>
    <property type="evidence" value="ECO:0007669"/>
    <property type="project" value="InterPro"/>
</dbReference>
<dbReference type="PROSITE" id="PS50158">
    <property type="entry name" value="ZF_CCHC"/>
    <property type="match status" value="1"/>
</dbReference>